<evidence type="ECO:0000313" key="3">
    <source>
        <dbReference type="EMBL" id="QIL02822.1"/>
    </source>
</evidence>
<protein>
    <submittedName>
        <fullName evidence="3">Uncharacterized protein</fullName>
    </submittedName>
</protein>
<feature type="coiled-coil region" evidence="1">
    <location>
        <begin position="42"/>
        <end position="83"/>
    </location>
</feature>
<evidence type="ECO:0000313" key="4">
    <source>
        <dbReference type="Proteomes" id="UP000502502"/>
    </source>
</evidence>
<sequence length="126" mass="15033">MKKILITLAAAASTVAIAAPASAQWYPQPQGYAYGYNNLGVARALQVRIDRLQRDIGQLAQRRMITRNEYRNLNAEARDIERRLRMDVRDGRRFDQREAYNINQRIQRLEYRIQRDARDRNWRRAW</sequence>
<keyword evidence="1" id="KW-0175">Coiled coil</keyword>
<dbReference type="KEGG" id="ssin:G7078_08520"/>
<dbReference type="Proteomes" id="UP000502502">
    <property type="component" value="Chromosome"/>
</dbReference>
<feature type="chain" id="PRO_5026358614" evidence="2">
    <location>
        <begin position="19"/>
        <end position="126"/>
    </location>
</feature>
<evidence type="ECO:0000256" key="2">
    <source>
        <dbReference type="SAM" id="SignalP"/>
    </source>
</evidence>
<dbReference type="RefSeq" id="WP_166095041.1">
    <property type="nucleotide sequence ID" value="NZ_CP049871.1"/>
</dbReference>
<organism evidence="3 4">
    <name type="scientific">Sphingomonas sinipercae</name>
    <dbReference type="NCBI Taxonomy" id="2714944"/>
    <lineage>
        <taxon>Bacteria</taxon>
        <taxon>Pseudomonadati</taxon>
        <taxon>Pseudomonadota</taxon>
        <taxon>Alphaproteobacteria</taxon>
        <taxon>Sphingomonadales</taxon>
        <taxon>Sphingomonadaceae</taxon>
        <taxon>Sphingomonas</taxon>
    </lineage>
</organism>
<dbReference type="AlphaFoldDB" id="A0A6G7ZPH6"/>
<reference evidence="3 4" key="1">
    <citation type="submission" date="2020-03" db="EMBL/GenBank/DDBJ databases">
        <title>Sphingomonas sp. nov., isolated from fish.</title>
        <authorList>
            <person name="Hyun D.-W."/>
            <person name="Bae J.-W."/>
        </authorList>
    </citation>
    <scope>NUCLEOTIDE SEQUENCE [LARGE SCALE GENOMIC DNA]</scope>
    <source>
        <strain evidence="3 4">HDW15C</strain>
    </source>
</reference>
<proteinExistence type="predicted"/>
<feature type="signal peptide" evidence="2">
    <location>
        <begin position="1"/>
        <end position="18"/>
    </location>
</feature>
<keyword evidence="4" id="KW-1185">Reference proteome</keyword>
<gene>
    <name evidence="3" type="ORF">G7078_08520</name>
</gene>
<keyword evidence="2" id="KW-0732">Signal</keyword>
<evidence type="ECO:0000256" key="1">
    <source>
        <dbReference type="SAM" id="Coils"/>
    </source>
</evidence>
<accession>A0A6G7ZPH6</accession>
<name>A0A6G7ZPH6_9SPHN</name>
<dbReference type="EMBL" id="CP049871">
    <property type="protein sequence ID" value="QIL02822.1"/>
    <property type="molecule type" value="Genomic_DNA"/>
</dbReference>